<dbReference type="EMBL" id="MU151132">
    <property type="protein sequence ID" value="KAF9449377.1"/>
    <property type="molecule type" value="Genomic_DNA"/>
</dbReference>
<evidence type="ECO:0000256" key="1">
    <source>
        <dbReference type="SAM" id="Phobius"/>
    </source>
</evidence>
<dbReference type="Proteomes" id="UP000807342">
    <property type="component" value="Unassembled WGS sequence"/>
</dbReference>
<proteinExistence type="predicted"/>
<keyword evidence="3" id="KW-1185">Reference proteome</keyword>
<evidence type="ECO:0000313" key="3">
    <source>
        <dbReference type="Proteomes" id="UP000807342"/>
    </source>
</evidence>
<gene>
    <name evidence="2" type="ORF">P691DRAFT_568832</name>
</gene>
<organism evidence="2 3">
    <name type="scientific">Macrolepiota fuliginosa MF-IS2</name>
    <dbReference type="NCBI Taxonomy" id="1400762"/>
    <lineage>
        <taxon>Eukaryota</taxon>
        <taxon>Fungi</taxon>
        <taxon>Dikarya</taxon>
        <taxon>Basidiomycota</taxon>
        <taxon>Agaricomycotina</taxon>
        <taxon>Agaricomycetes</taxon>
        <taxon>Agaricomycetidae</taxon>
        <taxon>Agaricales</taxon>
        <taxon>Agaricineae</taxon>
        <taxon>Agaricaceae</taxon>
        <taxon>Macrolepiota</taxon>
    </lineage>
</organism>
<comment type="caution">
    <text evidence="2">The sequence shown here is derived from an EMBL/GenBank/DDBJ whole genome shotgun (WGS) entry which is preliminary data.</text>
</comment>
<dbReference type="AlphaFoldDB" id="A0A9P6C2V1"/>
<name>A0A9P6C2V1_9AGAR</name>
<keyword evidence="1" id="KW-0812">Transmembrane</keyword>
<reference evidence="2" key="1">
    <citation type="submission" date="2020-11" db="EMBL/GenBank/DDBJ databases">
        <authorList>
            <consortium name="DOE Joint Genome Institute"/>
            <person name="Ahrendt S."/>
            <person name="Riley R."/>
            <person name="Andreopoulos W."/>
            <person name="Labutti K."/>
            <person name="Pangilinan J."/>
            <person name="Ruiz-Duenas F.J."/>
            <person name="Barrasa J.M."/>
            <person name="Sanchez-Garcia M."/>
            <person name="Camarero S."/>
            <person name="Miyauchi S."/>
            <person name="Serrano A."/>
            <person name="Linde D."/>
            <person name="Babiker R."/>
            <person name="Drula E."/>
            <person name="Ayuso-Fernandez I."/>
            <person name="Pacheco R."/>
            <person name="Padilla G."/>
            <person name="Ferreira P."/>
            <person name="Barriuso J."/>
            <person name="Kellner H."/>
            <person name="Castanera R."/>
            <person name="Alfaro M."/>
            <person name="Ramirez L."/>
            <person name="Pisabarro A.G."/>
            <person name="Kuo A."/>
            <person name="Tritt A."/>
            <person name="Lipzen A."/>
            <person name="He G."/>
            <person name="Yan M."/>
            <person name="Ng V."/>
            <person name="Cullen D."/>
            <person name="Martin F."/>
            <person name="Rosso M.-N."/>
            <person name="Henrissat B."/>
            <person name="Hibbett D."/>
            <person name="Martinez A.T."/>
            <person name="Grigoriev I.V."/>
        </authorList>
    </citation>
    <scope>NUCLEOTIDE SEQUENCE</scope>
    <source>
        <strain evidence="2">MF-IS2</strain>
    </source>
</reference>
<protein>
    <submittedName>
        <fullName evidence="2">Uncharacterized protein</fullName>
    </submittedName>
</protein>
<keyword evidence="1" id="KW-1133">Transmembrane helix</keyword>
<sequence length="101" mass="11185">MPLSGLSVDHPFLILFSLSPFAYVRAEGLSQKDGLPDGFYLALFLQICVLFIFLHGRPLVLSASSFASRFCPLLSITTVVSVFEPRATTPTSFRCIHQHIL</sequence>
<evidence type="ECO:0000313" key="2">
    <source>
        <dbReference type="EMBL" id="KAF9449377.1"/>
    </source>
</evidence>
<keyword evidence="1" id="KW-0472">Membrane</keyword>
<feature type="transmembrane region" description="Helical" evidence="1">
    <location>
        <begin position="38"/>
        <end position="54"/>
    </location>
</feature>
<accession>A0A9P6C2V1</accession>